<accession>A0ABN8IGS6</accession>
<organism evidence="1 2">
    <name type="scientific">Iphiclides podalirius</name>
    <name type="common">scarce swallowtail</name>
    <dbReference type="NCBI Taxonomy" id="110791"/>
    <lineage>
        <taxon>Eukaryota</taxon>
        <taxon>Metazoa</taxon>
        <taxon>Ecdysozoa</taxon>
        <taxon>Arthropoda</taxon>
        <taxon>Hexapoda</taxon>
        <taxon>Insecta</taxon>
        <taxon>Pterygota</taxon>
        <taxon>Neoptera</taxon>
        <taxon>Endopterygota</taxon>
        <taxon>Lepidoptera</taxon>
        <taxon>Glossata</taxon>
        <taxon>Ditrysia</taxon>
        <taxon>Papilionoidea</taxon>
        <taxon>Papilionidae</taxon>
        <taxon>Papilioninae</taxon>
        <taxon>Iphiclides</taxon>
    </lineage>
</organism>
<protein>
    <submittedName>
        <fullName evidence="1">Uncharacterized protein</fullName>
    </submittedName>
</protein>
<dbReference type="Proteomes" id="UP000837857">
    <property type="component" value="Chromosome 23"/>
</dbReference>
<reference evidence="1" key="1">
    <citation type="submission" date="2022-03" db="EMBL/GenBank/DDBJ databases">
        <authorList>
            <person name="Martin H S."/>
        </authorList>
    </citation>
    <scope>NUCLEOTIDE SEQUENCE</scope>
</reference>
<name>A0ABN8IGS6_9NEOP</name>
<keyword evidence="2" id="KW-1185">Reference proteome</keyword>
<sequence length="109" mass="11903">MVDSRVTVPDRPMEYLLSTTVSGNTPPAPLPLAVAVLVLSETFPNKYNKGCDLKAPGPICYSAGGRFAAVQRNSIFEQMCFRGGVAAGENVIFMRPTWKCRCRCRCSRG</sequence>
<dbReference type="EMBL" id="OW152835">
    <property type="protein sequence ID" value="CAH2056076.1"/>
    <property type="molecule type" value="Genomic_DNA"/>
</dbReference>
<evidence type="ECO:0000313" key="1">
    <source>
        <dbReference type="EMBL" id="CAH2056076.1"/>
    </source>
</evidence>
<feature type="non-terminal residue" evidence="1">
    <location>
        <position position="109"/>
    </location>
</feature>
<proteinExistence type="predicted"/>
<gene>
    <name evidence="1" type="ORF">IPOD504_LOCUS9349</name>
</gene>
<evidence type="ECO:0000313" key="2">
    <source>
        <dbReference type="Proteomes" id="UP000837857"/>
    </source>
</evidence>